<keyword evidence="2" id="KW-1185">Reference proteome</keyword>
<gene>
    <name evidence="1" type="ORF">HMPREF9098_2257</name>
</gene>
<proteinExistence type="predicted"/>
<dbReference type="EMBL" id="AEWV01000042">
    <property type="protein sequence ID" value="EGC16422.1"/>
    <property type="molecule type" value="Genomic_DNA"/>
</dbReference>
<accession>F0F2C2</accession>
<dbReference type="HOGENOM" id="CLU_3136654_0_0_4"/>
<name>F0F2C2_9NEIS</name>
<protein>
    <submittedName>
        <fullName evidence="1">Uncharacterized protein</fullName>
    </submittedName>
</protein>
<dbReference type="STRING" id="888741.HMPREF9098_2257"/>
<dbReference type="Proteomes" id="UP000004088">
    <property type="component" value="Unassembled WGS sequence"/>
</dbReference>
<evidence type="ECO:0000313" key="1">
    <source>
        <dbReference type="EMBL" id="EGC16422.1"/>
    </source>
</evidence>
<dbReference type="AlphaFoldDB" id="F0F2C2"/>
<reference evidence="1 2" key="1">
    <citation type="submission" date="2011-01" db="EMBL/GenBank/DDBJ databases">
        <authorList>
            <person name="Muzny D."/>
            <person name="Qin X."/>
            <person name="Deng J."/>
            <person name="Jiang H."/>
            <person name="Liu Y."/>
            <person name="Qu J."/>
            <person name="Song X.-Z."/>
            <person name="Zhang L."/>
            <person name="Thornton R."/>
            <person name="Coyle M."/>
            <person name="Francisco L."/>
            <person name="Jackson L."/>
            <person name="Javaid M."/>
            <person name="Korchina V."/>
            <person name="Kovar C."/>
            <person name="Mata R."/>
            <person name="Mathew T."/>
            <person name="Ngo R."/>
            <person name="Nguyen L."/>
            <person name="Nguyen N."/>
            <person name="Okwuonu G."/>
            <person name="Ongeri F."/>
            <person name="Pham C."/>
            <person name="Simmons D."/>
            <person name="Wilczek-Boney K."/>
            <person name="Hale W."/>
            <person name="Jakkamsetti A."/>
            <person name="Pham P."/>
            <person name="Ruth R."/>
            <person name="San Lucas F."/>
            <person name="Warren J."/>
            <person name="Zhang J."/>
            <person name="Zhao Z."/>
            <person name="Zhou C."/>
            <person name="Zhu D."/>
            <person name="Lee S."/>
            <person name="Bess C."/>
            <person name="Blankenburg K."/>
            <person name="Forbes L."/>
            <person name="Fu Q."/>
            <person name="Gubbala S."/>
            <person name="Hirani K."/>
            <person name="Jayaseelan J.C."/>
            <person name="Lara F."/>
            <person name="Munidasa M."/>
            <person name="Palculict T."/>
            <person name="Patil S."/>
            <person name="Pu L.-L."/>
            <person name="Saada N."/>
            <person name="Tang L."/>
            <person name="Weissenberger G."/>
            <person name="Zhu Y."/>
            <person name="Hemphill L."/>
            <person name="Shang Y."/>
            <person name="Youmans B."/>
            <person name="Ayvaz T."/>
            <person name="Ross M."/>
            <person name="Santibanez J."/>
            <person name="Aqrawi P."/>
            <person name="Gross S."/>
            <person name="Joshi V."/>
            <person name="Fowler G."/>
            <person name="Nazareth L."/>
            <person name="Reid J."/>
            <person name="Worley K."/>
            <person name="Petrosino J."/>
            <person name="Highlander S."/>
            <person name="Gibbs R."/>
        </authorList>
    </citation>
    <scope>NUCLEOTIDE SEQUENCE [LARGE SCALE GENOMIC DNA]</scope>
    <source>
        <strain evidence="1 2">ATCC 33394</strain>
    </source>
</reference>
<organism evidence="1 2">
    <name type="scientific">Kingella denitrificans ATCC 33394</name>
    <dbReference type="NCBI Taxonomy" id="888741"/>
    <lineage>
        <taxon>Bacteria</taxon>
        <taxon>Pseudomonadati</taxon>
        <taxon>Pseudomonadota</taxon>
        <taxon>Betaproteobacteria</taxon>
        <taxon>Neisseriales</taxon>
        <taxon>Neisseriaceae</taxon>
        <taxon>Kingella</taxon>
    </lineage>
</organism>
<comment type="caution">
    <text evidence="1">The sequence shown here is derived from an EMBL/GenBank/DDBJ whole genome shotgun (WGS) entry which is preliminary data.</text>
</comment>
<sequence>MISNWQKNYLKYKQLSSMLNRVVGMKQNCDNKKYRIIKNIYLIMLTKDN</sequence>
<evidence type="ECO:0000313" key="2">
    <source>
        <dbReference type="Proteomes" id="UP000004088"/>
    </source>
</evidence>